<organism evidence="3 4">
    <name type="scientific">Saccharomonospora viridis</name>
    <dbReference type="NCBI Taxonomy" id="1852"/>
    <lineage>
        <taxon>Bacteria</taxon>
        <taxon>Bacillati</taxon>
        <taxon>Actinomycetota</taxon>
        <taxon>Actinomycetes</taxon>
        <taxon>Pseudonocardiales</taxon>
        <taxon>Pseudonocardiaceae</taxon>
        <taxon>Saccharomonospora</taxon>
    </lineage>
</organism>
<proteinExistence type="predicted"/>
<feature type="compositionally biased region" description="Basic and acidic residues" evidence="1">
    <location>
        <begin position="145"/>
        <end position="171"/>
    </location>
</feature>
<name>A0A837DCP4_9PSEU</name>
<feature type="compositionally biased region" description="Acidic residues" evidence="1">
    <location>
        <begin position="280"/>
        <end position="302"/>
    </location>
</feature>
<feature type="compositionally biased region" description="Pro residues" evidence="1">
    <location>
        <begin position="124"/>
        <end position="133"/>
    </location>
</feature>
<reference evidence="3 4" key="1">
    <citation type="submission" date="2014-10" db="EMBL/GenBank/DDBJ databases">
        <title>Genome sequence of Micropolyspora internatus JCM3315.</title>
        <authorList>
            <person name="Shin S.-K."/>
            <person name="Yi H."/>
        </authorList>
    </citation>
    <scope>NUCLEOTIDE SEQUENCE [LARGE SCALE GENOMIC DNA]</scope>
    <source>
        <strain evidence="3 4">JCM 3315</strain>
    </source>
</reference>
<gene>
    <name evidence="3" type="ORF">MINT15_18670</name>
</gene>
<feature type="region of interest" description="Disordered" evidence="1">
    <location>
        <begin position="1"/>
        <end position="338"/>
    </location>
</feature>
<evidence type="ECO:0000313" key="3">
    <source>
        <dbReference type="EMBL" id="KHF44985.1"/>
    </source>
</evidence>
<keyword evidence="3" id="KW-0560">Oxidoreductase</keyword>
<comment type="caution">
    <text evidence="3">The sequence shown here is derived from an EMBL/GenBank/DDBJ whole genome shotgun (WGS) entry which is preliminary data.</text>
</comment>
<evidence type="ECO:0000313" key="4">
    <source>
        <dbReference type="Proteomes" id="UP000030848"/>
    </source>
</evidence>
<feature type="compositionally biased region" description="Acidic residues" evidence="1">
    <location>
        <begin position="321"/>
        <end position="337"/>
    </location>
</feature>
<keyword evidence="2" id="KW-0812">Transmembrane</keyword>
<accession>A0A837DCP4</accession>
<dbReference type="Proteomes" id="UP000030848">
    <property type="component" value="Unassembled WGS sequence"/>
</dbReference>
<protein>
    <submittedName>
        <fullName evidence="3">Cytochrome-c oxidase</fullName>
        <ecNumber evidence="3">1.9.3.1</ecNumber>
    </submittedName>
</protein>
<feature type="compositionally biased region" description="Low complexity" evidence="1">
    <location>
        <begin position="89"/>
        <end position="116"/>
    </location>
</feature>
<sequence>MANGFRPPQNTGSHPAPPPGGAVSGVVQQSAGSGAQQPPQPNQGPPRDVAERMNATRRVPAPVPPPPQAGTQEGTLAARLDGLDDVDESGVQQPAQPGGPASQQGGRAQRSGAFPMPHRRRPPRTAPAVPPEPSTEQFPAVAESDAEKTALAEPVRDEEKTTLSEAVRPDEPPAGLSNWPGARGDGQSVDSSNEATQVGVAAVLNSDDDDDDDHGPATGHYVPNFDDDDEDDDFDGLRHRTGVLGDDPLGEDDDFDDHGTRYADYDDESYPDMYAGNPYADDDDDEPDSDSDSDDAGSAEEEEPKKRRFRKARRAEPVAADSEDADEDDGDADDSELGDSPAKQWLVLAGQLALGVAGGAGVWLGFNWLWGRLPAAALIAALVVTVGLVWVVRKVRRAEDTQTTVLALLVGLVVTVSPAALLLVSR</sequence>
<feature type="compositionally biased region" description="Acidic residues" evidence="1">
    <location>
        <begin position="225"/>
        <end position="234"/>
    </location>
</feature>
<dbReference type="EC" id="1.9.3.1" evidence="3"/>
<evidence type="ECO:0000256" key="2">
    <source>
        <dbReference type="SAM" id="Phobius"/>
    </source>
</evidence>
<keyword evidence="2" id="KW-1133">Transmembrane helix</keyword>
<evidence type="ECO:0000256" key="1">
    <source>
        <dbReference type="SAM" id="MobiDB-lite"/>
    </source>
</evidence>
<feature type="transmembrane region" description="Helical" evidence="2">
    <location>
        <begin position="404"/>
        <end position="424"/>
    </location>
</feature>
<dbReference type="GO" id="GO:0016491">
    <property type="term" value="F:oxidoreductase activity"/>
    <property type="evidence" value="ECO:0007669"/>
    <property type="project" value="UniProtKB-KW"/>
</dbReference>
<keyword evidence="2" id="KW-0472">Membrane</keyword>
<dbReference type="AlphaFoldDB" id="A0A837DCP4"/>
<feature type="transmembrane region" description="Helical" evidence="2">
    <location>
        <begin position="372"/>
        <end position="392"/>
    </location>
</feature>
<dbReference type="EMBL" id="JRZE01000003">
    <property type="protein sequence ID" value="KHF44985.1"/>
    <property type="molecule type" value="Genomic_DNA"/>
</dbReference>
<feature type="compositionally biased region" description="Low complexity" evidence="1">
    <location>
        <begin position="24"/>
        <end position="37"/>
    </location>
</feature>